<protein>
    <submittedName>
        <fullName evidence="1">Uncharacterized protein</fullName>
    </submittedName>
</protein>
<accession>A0A6J4K7W4</accession>
<gene>
    <name evidence="1" type="ORF">AVDCRST_MAG40-100</name>
</gene>
<reference evidence="1" key="1">
    <citation type="submission" date="2020-02" db="EMBL/GenBank/DDBJ databases">
        <authorList>
            <person name="Meier V. D."/>
        </authorList>
    </citation>
    <scope>NUCLEOTIDE SEQUENCE</scope>
    <source>
        <strain evidence="1">AVDCRST_MAG40</strain>
    </source>
</reference>
<organism evidence="1">
    <name type="scientific">uncultured Gemmatimonadaceae bacterium</name>
    <dbReference type="NCBI Taxonomy" id="246130"/>
    <lineage>
        <taxon>Bacteria</taxon>
        <taxon>Pseudomonadati</taxon>
        <taxon>Gemmatimonadota</taxon>
        <taxon>Gemmatimonadia</taxon>
        <taxon>Gemmatimonadales</taxon>
        <taxon>Gemmatimonadaceae</taxon>
        <taxon>environmental samples</taxon>
    </lineage>
</organism>
<proteinExistence type="predicted"/>
<name>A0A6J4K7W4_9BACT</name>
<dbReference type="AlphaFoldDB" id="A0A6J4K7W4"/>
<dbReference type="EMBL" id="CADCTX010000029">
    <property type="protein sequence ID" value="CAA9296958.1"/>
    <property type="molecule type" value="Genomic_DNA"/>
</dbReference>
<sequence length="138" mass="15802">MDVVHGERVGLEQLPAVHAPVAVAPEDLLSIQMIDPRSRRFMLGSAKRLFVDPDEVAARADEIDAPPRLTFSALQQIRMSRSRDRILANLDDMYREAFERAKAEGDQAKMATLDFTYRREQLYFEILLDVRDAVERKA</sequence>
<evidence type="ECO:0000313" key="1">
    <source>
        <dbReference type="EMBL" id="CAA9296958.1"/>
    </source>
</evidence>